<dbReference type="Gene3D" id="2.20.100.10">
    <property type="entry name" value="Thrombospondin type-1 (TSP1) repeat"/>
    <property type="match status" value="2"/>
</dbReference>
<feature type="region of interest" description="Disordered" evidence="8">
    <location>
        <begin position="1232"/>
        <end position="1351"/>
    </location>
</feature>
<gene>
    <name evidence="10" type="ORF">BOX15_Mlig019401g3</name>
</gene>
<evidence type="ECO:0000256" key="1">
    <source>
        <dbReference type="ARBA" id="ARBA00004167"/>
    </source>
</evidence>
<dbReference type="EMBL" id="NIVC01000059">
    <property type="protein sequence ID" value="PAA92210.1"/>
    <property type="molecule type" value="Genomic_DNA"/>
</dbReference>
<dbReference type="InterPro" id="IPR036352">
    <property type="entry name" value="Semap_dom_sf"/>
</dbReference>
<feature type="compositionally biased region" description="Polar residues" evidence="8">
    <location>
        <begin position="777"/>
        <end position="787"/>
    </location>
</feature>
<feature type="compositionally biased region" description="Polar residues" evidence="8">
    <location>
        <begin position="1271"/>
        <end position="1280"/>
    </location>
</feature>
<evidence type="ECO:0000313" key="10">
    <source>
        <dbReference type="EMBL" id="PAA92210.1"/>
    </source>
</evidence>
<dbReference type="Gene3D" id="2.130.10.10">
    <property type="entry name" value="YVTN repeat-like/Quinoprotein amine dehydrogenase"/>
    <property type="match status" value="1"/>
</dbReference>
<proteinExistence type="predicted"/>
<evidence type="ECO:0000256" key="7">
    <source>
        <dbReference type="PROSITE-ProRule" id="PRU00352"/>
    </source>
</evidence>
<dbReference type="GO" id="GO:0030215">
    <property type="term" value="F:semaphorin receptor binding"/>
    <property type="evidence" value="ECO:0007669"/>
    <property type="project" value="InterPro"/>
</dbReference>
<dbReference type="STRING" id="282301.A0A267H1P2"/>
<dbReference type="GO" id="GO:0045499">
    <property type="term" value="F:chemorepellent activity"/>
    <property type="evidence" value="ECO:0007669"/>
    <property type="project" value="TreeGrafter"/>
</dbReference>
<dbReference type="PRINTS" id="PR01705">
    <property type="entry name" value="TSP1REPEAT"/>
</dbReference>
<dbReference type="SUPFAM" id="SSF82895">
    <property type="entry name" value="TSP-1 type 1 repeat"/>
    <property type="match status" value="2"/>
</dbReference>
<dbReference type="Pfam" id="PF01437">
    <property type="entry name" value="PSI"/>
    <property type="match status" value="1"/>
</dbReference>
<dbReference type="InterPro" id="IPR000884">
    <property type="entry name" value="TSP1_rpt"/>
</dbReference>
<feature type="region of interest" description="Disordered" evidence="8">
    <location>
        <begin position="669"/>
        <end position="727"/>
    </location>
</feature>
<dbReference type="Pfam" id="PF01403">
    <property type="entry name" value="Sema"/>
    <property type="match status" value="1"/>
</dbReference>
<dbReference type="InterPro" id="IPR027231">
    <property type="entry name" value="Semaphorin"/>
</dbReference>
<dbReference type="InterPro" id="IPR016201">
    <property type="entry name" value="PSI"/>
</dbReference>
<comment type="caution">
    <text evidence="7">Lacks conserved residue(s) required for the propagation of feature annotation.</text>
</comment>
<feature type="compositionally biased region" description="Low complexity" evidence="8">
    <location>
        <begin position="1281"/>
        <end position="1296"/>
    </location>
</feature>
<feature type="region of interest" description="Disordered" evidence="8">
    <location>
        <begin position="1133"/>
        <end position="1182"/>
    </location>
</feature>
<dbReference type="InterPro" id="IPR015943">
    <property type="entry name" value="WD40/YVTN_repeat-like_dom_sf"/>
</dbReference>
<comment type="caution">
    <text evidence="10">The sequence shown here is derived from an EMBL/GenBank/DDBJ whole genome shotgun (WGS) entry which is preliminary data.</text>
</comment>
<accession>A0A267H1P2</accession>
<evidence type="ECO:0000256" key="5">
    <source>
        <dbReference type="ARBA" id="ARBA00023157"/>
    </source>
</evidence>
<dbReference type="InterPro" id="IPR001627">
    <property type="entry name" value="Semap_dom"/>
</dbReference>
<keyword evidence="4" id="KW-0472">Membrane</keyword>
<dbReference type="PANTHER" id="PTHR11036">
    <property type="entry name" value="SEMAPHORIN"/>
    <property type="match status" value="1"/>
</dbReference>
<keyword evidence="3" id="KW-0524">Neurogenesis</keyword>
<keyword evidence="2" id="KW-0221">Differentiation</keyword>
<evidence type="ECO:0000256" key="2">
    <source>
        <dbReference type="ARBA" id="ARBA00022782"/>
    </source>
</evidence>
<organism evidence="10 11">
    <name type="scientific">Macrostomum lignano</name>
    <dbReference type="NCBI Taxonomy" id="282301"/>
    <lineage>
        <taxon>Eukaryota</taxon>
        <taxon>Metazoa</taxon>
        <taxon>Spiralia</taxon>
        <taxon>Lophotrochozoa</taxon>
        <taxon>Platyhelminthes</taxon>
        <taxon>Rhabditophora</taxon>
        <taxon>Macrostomorpha</taxon>
        <taxon>Macrostomida</taxon>
        <taxon>Macrostomidae</taxon>
        <taxon>Macrostomum</taxon>
    </lineage>
</organism>
<feature type="compositionally biased region" description="Low complexity" evidence="8">
    <location>
        <begin position="1308"/>
        <end position="1325"/>
    </location>
</feature>
<dbReference type="GO" id="GO:0005886">
    <property type="term" value="C:plasma membrane"/>
    <property type="evidence" value="ECO:0007669"/>
    <property type="project" value="TreeGrafter"/>
</dbReference>
<feature type="region of interest" description="Disordered" evidence="8">
    <location>
        <begin position="773"/>
        <end position="792"/>
    </location>
</feature>
<dbReference type="Proteomes" id="UP000215902">
    <property type="component" value="Unassembled WGS sequence"/>
</dbReference>
<dbReference type="InterPro" id="IPR036383">
    <property type="entry name" value="TSP1_rpt_sf"/>
</dbReference>
<evidence type="ECO:0000259" key="9">
    <source>
        <dbReference type="PROSITE" id="PS51004"/>
    </source>
</evidence>
<dbReference type="SMART" id="SM00630">
    <property type="entry name" value="Sema"/>
    <property type="match status" value="1"/>
</dbReference>
<feature type="compositionally biased region" description="Basic and acidic residues" evidence="8">
    <location>
        <begin position="688"/>
        <end position="714"/>
    </location>
</feature>
<keyword evidence="11" id="KW-1185">Reference proteome</keyword>
<keyword evidence="5" id="KW-1015">Disulfide bond</keyword>
<dbReference type="Gene3D" id="3.30.1680.10">
    <property type="entry name" value="ligand-binding face of the semaphorins, domain 2"/>
    <property type="match status" value="1"/>
</dbReference>
<comment type="subcellular location">
    <subcellularLocation>
        <location evidence="1">Membrane</location>
        <topology evidence="1">Single-pass membrane protein</topology>
    </subcellularLocation>
</comment>
<dbReference type="PROSITE" id="PS51004">
    <property type="entry name" value="SEMA"/>
    <property type="match status" value="1"/>
</dbReference>
<dbReference type="GO" id="GO:0030154">
    <property type="term" value="P:cell differentiation"/>
    <property type="evidence" value="ECO:0007669"/>
    <property type="project" value="UniProtKB-KW"/>
</dbReference>
<sequence length="1351" mass="147273">MQSSPLIVVAGAAAAAAAAAAATYRTDRMRQSARLPLIIVVLLVWLTALGKVESLTSSPIAVSLQSLIEARLAKPFLFREHSNFTHIAVVPMQNPEFIYVAVPNHIIKVGLKTFEDEEIIEWSTKPDATDSDLRNCQLQGAARANCSQNIIFALQATNDFKLLVCGSVRGTPTCSLRSAMQPKMSFGSYTIQLQNSDLQSEKVIAMEDKQIFVGAFLRPGRADPAIYRSSLVPSSDAIRTKQDKQLSQWMKFIYKPAKFISVHIVGDYVYYFFQENFEEMGTCGTRAERTVSRVARVCKSDPGYQHLWLSYAKSRLVCSDGGPTQTDARRTAEPFYYDLLQDTFVTDSHIYGVFTASRHGVRASAVCGFPFSIFNQVFGDQSVKVKKSESREGTPMSYFVEARDQYNRSDCPSLHLHKDDIGEYELSHNWQYFLKSQWTVPDTNQPLAATGTEIWLRILIERLPSIEPGQWHSVAYILTERHSIKKILLAEGNRCVLDDISLDPRLDGKINDMKLLPGGRLLISTDTRLVQLPTSRCNLLTSQEACLAARDPHCGWNLPAAACTVRPANTDQWRQEVTASAGRVCPRLPTSSMPPSEGGVAAWSEWSLWQRCLGSEGFCQCRVRFEAGIVGGLEAAERPRQHQQEVANCSRDGAWSAWSSWSRCERIGSGGGGGGSGASCAGQQTRSRRCDSPRPAHGGADCRSEGSSRTRSTTDSEDAAETEERVCKPDECQVNRPNTASAAWSAWSAWSACSQRCGTGSRSRRRQCRAEGAPTCQGDSQQRQPCNEQPCPGLEGRAPTSQWVPVRSDWPSGGVTASQSRWVAFGAVCKLRHDASGGRRQWLEVELANFTKLCDSAGGNCRQEAAPTPHWSEWSCWSNCVAMDANACDGTGRRKRQRVCIGSELGSGSCGGIAVDATDCQMNVCEAYSDWSQWSSCSRIESGTRSRSRSCRRVANCQAASGSGTAVLDPTGGLSQLQSQLCGAPRPIAQPSAEPALKVGGSASIGESGKLSYPLVAAICLAVVLASCLASGTAVGCYQRRRLAKLRQRMRDLQLELDQLRALPPEQASGSFVSDSLANCGSGGGGGSISISNNNRTLLTNLNASFAESCFSNNNNNHNIKLSASANAGCRGMAVAHPGPPPPPRYQRSTSATEPRRSKAPPPVPEHQMHRQPVCPTSEFNGYSPQDPYSSWGVGSSRSSFDAIRHLKPQQFTFQPQQPQQQQQLHSNYYQHYPPSQLQPRSPGPYSLADADDSTIDETNPLLMPKAAQVGNASTGSTLPSRRGQQQQRRVSSSSQTDGNSLRRPVRAATYAPATSTFSTATAAAEPPPRVHRQQSEPAEAIISDEFPQPM</sequence>
<dbReference type="OrthoDB" id="9988752at2759"/>
<dbReference type="SMART" id="SM00423">
    <property type="entry name" value="PSI"/>
    <property type="match status" value="1"/>
</dbReference>
<dbReference type="GO" id="GO:0007399">
    <property type="term" value="P:nervous system development"/>
    <property type="evidence" value="ECO:0007669"/>
    <property type="project" value="UniProtKB-KW"/>
</dbReference>
<dbReference type="InterPro" id="IPR002165">
    <property type="entry name" value="Plexin_repeat"/>
</dbReference>
<evidence type="ECO:0000256" key="3">
    <source>
        <dbReference type="ARBA" id="ARBA00022902"/>
    </source>
</evidence>
<evidence type="ECO:0000256" key="6">
    <source>
        <dbReference type="ARBA" id="ARBA00023180"/>
    </source>
</evidence>
<feature type="domain" description="Sema" evidence="9">
    <location>
        <begin position="59"/>
        <end position="534"/>
    </location>
</feature>
<evidence type="ECO:0000313" key="11">
    <source>
        <dbReference type="Proteomes" id="UP000215902"/>
    </source>
</evidence>
<dbReference type="SUPFAM" id="SSF103575">
    <property type="entry name" value="Plexin repeat"/>
    <property type="match status" value="1"/>
</dbReference>
<reference evidence="10 11" key="1">
    <citation type="submission" date="2017-06" db="EMBL/GenBank/DDBJ databases">
        <title>A platform for efficient transgenesis in Macrostomum lignano, a flatworm model organism for stem cell research.</title>
        <authorList>
            <person name="Berezikov E."/>
        </authorList>
    </citation>
    <scope>NUCLEOTIDE SEQUENCE [LARGE SCALE GENOMIC DNA]</scope>
    <source>
        <strain evidence="10">DV1</strain>
        <tissue evidence="10">Whole organism</tissue>
    </source>
</reference>
<dbReference type="SMART" id="SM00209">
    <property type="entry name" value="TSP1"/>
    <property type="match status" value="4"/>
</dbReference>
<dbReference type="GO" id="GO:0030335">
    <property type="term" value="P:positive regulation of cell migration"/>
    <property type="evidence" value="ECO:0007669"/>
    <property type="project" value="TreeGrafter"/>
</dbReference>
<keyword evidence="6" id="KW-0325">Glycoprotein</keyword>
<dbReference type="SUPFAM" id="SSF101912">
    <property type="entry name" value="Sema domain"/>
    <property type="match status" value="1"/>
</dbReference>
<evidence type="ECO:0000256" key="8">
    <source>
        <dbReference type="SAM" id="MobiDB-lite"/>
    </source>
</evidence>
<name>A0A267H1P2_9PLAT</name>
<dbReference type="PROSITE" id="PS50092">
    <property type="entry name" value="TSP1"/>
    <property type="match status" value="3"/>
</dbReference>
<dbReference type="PANTHER" id="PTHR11036:SF127">
    <property type="entry name" value="SEMAPHORIN-1A"/>
    <property type="match status" value="1"/>
</dbReference>
<protein>
    <recommendedName>
        <fullName evidence="9">Sema domain-containing protein</fullName>
    </recommendedName>
</protein>
<dbReference type="Pfam" id="PF00090">
    <property type="entry name" value="TSP_1"/>
    <property type="match status" value="1"/>
</dbReference>
<evidence type="ECO:0000256" key="4">
    <source>
        <dbReference type="ARBA" id="ARBA00023136"/>
    </source>
</evidence>